<dbReference type="SUPFAM" id="SSF46626">
    <property type="entry name" value="Cytochrome c"/>
    <property type="match status" value="1"/>
</dbReference>
<dbReference type="PRINTS" id="PR00604">
    <property type="entry name" value="CYTCHRMECIAB"/>
</dbReference>
<dbReference type="RefSeq" id="WP_169641925.1">
    <property type="nucleotide sequence ID" value="NZ_CP048788.1"/>
</dbReference>
<organism evidence="8 9">
    <name type="scientific">Roseobacter ponti</name>
    <dbReference type="NCBI Taxonomy" id="1891787"/>
    <lineage>
        <taxon>Bacteria</taxon>
        <taxon>Pseudomonadati</taxon>
        <taxon>Pseudomonadota</taxon>
        <taxon>Alphaproteobacteria</taxon>
        <taxon>Rhodobacterales</taxon>
        <taxon>Roseobacteraceae</taxon>
        <taxon>Roseobacter</taxon>
    </lineage>
</organism>
<dbReference type="GO" id="GO:0046872">
    <property type="term" value="F:metal ion binding"/>
    <property type="evidence" value="ECO:0007669"/>
    <property type="project" value="UniProtKB-KW"/>
</dbReference>
<dbReference type="EMBL" id="CP048788">
    <property type="protein sequence ID" value="QJF52705.1"/>
    <property type="molecule type" value="Genomic_DNA"/>
</dbReference>
<feature type="domain" description="Cytochrome c" evidence="7">
    <location>
        <begin position="68"/>
        <end position="167"/>
    </location>
</feature>
<keyword evidence="9" id="KW-1185">Reference proteome</keyword>
<dbReference type="InterPro" id="IPR036909">
    <property type="entry name" value="Cyt_c-like_dom_sf"/>
</dbReference>
<evidence type="ECO:0000259" key="7">
    <source>
        <dbReference type="PROSITE" id="PS51007"/>
    </source>
</evidence>
<dbReference type="Proteomes" id="UP000503308">
    <property type="component" value="Chromosome"/>
</dbReference>
<gene>
    <name evidence="8" type="ORF">G3256_16765</name>
</gene>
<accession>A0A858SVI4</accession>
<evidence type="ECO:0000256" key="4">
    <source>
        <dbReference type="ARBA" id="ARBA00022982"/>
    </source>
</evidence>
<dbReference type="InterPro" id="IPR009056">
    <property type="entry name" value="Cyt_c-like_dom"/>
</dbReference>
<dbReference type="Pfam" id="PF00034">
    <property type="entry name" value="Cytochrom_C"/>
    <property type="match status" value="1"/>
</dbReference>
<evidence type="ECO:0000313" key="8">
    <source>
        <dbReference type="EMBL" id="QJF52705.1"/>
    </source>
</evidence>
<keyword evidence="4" id="KW-0249">Electron transport</keyword>
<proteinExistence type="predicted"/>
<dbReference type="Gene3D" id="1.10.760.10">
    <property type="entry name" value="Cytochrome c-like domain"/>
    <property type="match status" value="1"/>
</dbReference>
<keyword evidence="1" id="KW-0813">Transport</keyword>
<evidence type="ECO:0000313" key="9">
    <source>
        <dbReference type="Proteomes" id="UP000503308"/>
    </source>
</evidence>
<dbReference type="PANTHER" id="PTHR11961">
    <property type="entry name" value="CYTOCHROME C"/>
    <property type="match status" value="1"/>
</dbReference>
<keyword evidence="2 6" id="KW-0349">Heme</keyword>
<sequence length="168" mass="17752">MFDTMTFTKAAGGVCGALLVFLLGKWAAEELYHVDSHGEASYVIEVEDDADTAEVEEVVDFATVLASASVDDGAKVFRKCSACHKLEQGANGVGPYLYGVVGRGIGAADGFSYSETLAGMDGDWTPENLSGFLEKPSSWAEGTSMGFAGLNKVQDRADVIAYLDSLDD</sequence>
<evidence type="ECO:0000256" key="6">
    <source>
        <dbReference type="PROSITE-ProRule" id="PRU00433"/>
    </source>
</evidence>
<evidence type="ECO:0000256" key="3">
    <source>
        <dbReference type="ARBA" id="ARBA00022723"/>
    </source>
</evidence>
<dbReference type="KEGG" id="rpon:G3256_16765"/>
<dbReference type="InterPro" id="IPR002327">
    <property type="entry name" value="Cyt_c_1A/1B"/>
</dbReference>
<evidence type="ECO:0000256" key="5">
    <source>
        <dbReference type="ARBA" id="ARBA00023004"/>
    </source>
</evidence>
<reference evidence="8 9" key="1">
    <citation type="submission" date="2020-02" db="EMBL/GenBank/DDBJ databases">
        <title>Genome sequence of Roseobacter ponti.</title>
        <authorList>
            <person name="Hollensteiner J."/>
            <person name="Schneider D."/>
            <person name="Poehlein A."/>
            <person name="Daniel R."/>
        </authorList>
    </citation>
    <scope>NUCLEOTIDE SEQUENCE [LARGE SCALE GENOMIC DNA]</scope>
    <source>
        <strain evidence="8 9">DSM 106830</strain>
    </source>
</reference>
<dbReference type="GO" id="GO:0020037">
    <property type="term" value="F:heme binding"/>
    <property type="evidence" value="ECO:0007669"/>
    <property type="project" value="InterPro"/>
</dbReference>
<keyword evidence="5 6" id="KW-0408">Iron</keyword>
<name>A0A858SVI4_9RHOB</name>
<keyword evidence="3 6" id="KW-0479">Metal-binding</keyword>
<evidence type="ECO:0000256" key="1">
    <source>
        <dbReference type="ARBA" id="ARBA00022448"/>
    </source>
</evidence>
<evidence type="ECO:0000256" key="2">
    <source>
        <dbReference type="ARBA" id="ARBA00022617"/>
    </source>
</evidence>
<dbReference type="PROSITE" id="PS51007">
    <property type="entry name" value="CYTC"/>
    <property type="match status" value="1"/>
</dbReference>
<dbReference type="GO" id="GO:0009055">
    <property type="term" value="F:electron transfer activity"/>
    <property type="evidence" value="ECO:0007669"/>
    <property type="project" value="InterPro"/>
</dbReference>
<dbReference type="AlphaFoldDB" id="A0A858SVI4"/>
<protein>
    <submittedName>
        <fullName evidence="8">Cytochrome c family protein</fullName>
    </submittedName>
</protein>